<dbReference type="EMBL" id="CP000505">
    <property type="protein sequence ID" value="ABL77825.1"/>
    <property type="molecule type" value="Genomic_DNA"/>
</dbReference>
<dbReference type="GO" id="GO:0003677">
    <property type="term" value="F:DNA binding"/>
    <property type="evidence" value="ECO:0007669"/>
    <property type="project" value="TreeGrafter"/>
</dbReference>
<evidence type="ECO:0000256" key="1">
    <source>
        <dbReference type="ARBA" id="ARBA00011975"/>
    </source>
</evidence>
<dbReference type="KEGG" id="tpe:Tpen_0416"/>
<dbReference type="RefSeq" id="WP_011752090.1">
    <property type="nucleotide sequence ID" value="NC_008698.1"/>
</dbReference>
<dbReference type="PANTHER" id="PTHR10629:SF52">
    <property type="entry name" value="DNA (CYTOSINE-5)-METHYLTRANSFERASE 1"/>
    <property type="match status" value="1"/>
</dbReference>
<keyword evidence="2 6" id="KW-0489">Methyltransferase</keyword>
<dbReference type="SUPFAM" id="SSF53335">
    <property type="entry name" value="S-adenosyl-L-methionine-dependent methyltransferases"/>
    <property type="match status" value="1"/>
</dbReference>
<dbReference type="GeneID" id="4600494"/>
<dbReference type="PRINTS" id="PR00105">
    <property type="entry name" value="C5METTRFRASE"/>
</dbReference>
<dbReference type="EnsemblBacteria" id="ABL77825">
    <property type="protein sequence ID" value="ABL77825"/>
    <property type="gene ID" value="Tpen_0416"/>
</dbReference>
<dbReference type="GO" id="GO:0003886">
    <property type="term" value="F:DNA (cytosine-5-)-methyltransferase activity"/>
    <property type="evidence" value="ECO:0007669"/>
    <property type="project" value="UniProtKB-EC"/>
</dbReference>
<dbReference type="GO" id="GO:0032259">
    <property type="term" value="P:methylation"/>
    <property type="evidence" value="ECO:0007669"/>
    <property type="project" value="UniProtKB-KW"/>
</dbReference>
<dbReference type="AlphaFoldDB" id="A1RX95"/>
<dbReference type="InterPro" id="IPR050390">
    <property type="entry name" value="C5-Methyltransferase"/>
</dbReference>
<comment type="similarity">
    <text evidence="5">Belongs to the class I-like SAM-binding methyltransferase superfamily. C5-methyltransferase family.</text>
</comment>
<evidence type="ECO:0000256" key="5">
    <source>
        <dbReference type="RuleBase" id="RU000416"/>
    </source>
</evidence>
<dbReference type="PANTHER" id="PTHR10629">
    <property type="entry name" value="CYTOSINE-SPECIFIC METHYLTRANSFERASE"/>
    <property type="match status" value="1"/>
</dbReference>
<dbReference type="OrthoDB" id="5033at2157"/>
<dbReference type="Pfam" id="PF00145">
    <property type="entry name" value="DNA_methylase"/>
    <property type="match status" value="1"/>
</dbReference>
<dbReference type="REBASE" id="14207">
    <property type="entry name" value="M.TpeORF416P"/>
</dbReference>
<dbReference type="EC" id="2.1.1.37" evidence="1"/>
<proteinExistence type="inferred from homology"/>
<dbReference type="Gene3D" id="3.90.120.10">
    <property type="entry name" value="DNA Methylase, subunit A, domain 2"/>
    <property type="match status" value="1"/>
</dbReference>
<protein>
    <recommendedName>
        <fullName evidence="1">DNA (cytosine-5-)-methyltransferase</fullName>
        <ecNumber evidence="1">2.1.1.37</ecNumber>
    </recommendedName>
</protein>
<keyword evidence="7" id="KW-1185">Reference proteome</keyword>
<accession>A1RX95</accession>
<keyword evidence="4" id="KW-0949">S-adenosyl-L-methionine</keyword>
<organism evidence="6 7">
    <name type="scientific">Thermofilum pendens (strain DSM 2475 / Hrk 5)</name>
    <dbReference type="NCBI Taxonomy" id="368408"/>
    <lineage>
        <taxon>Archaea</taxon>
        <taxon>Thermoproteota</taxon>
        <taxon>Thermoprotei</taxon>
        <taxon>Thermofilales</taxon>
        <taxon>Thermofilaceae</taxon>
        <taxon>Thermofilum</taxon>
    </lineage>
</organism>
<dbReference type="STRING" id="368408.Tpen_0416"/>
<evidence type="ECO:0000313" key="7">
    <source>
        <dbReference type="Proteomes" id="UP000000641"/>
    </source>
</evidence>
<dbReference type="InterPro" id="IPR001525">
    <property type="entry name" value="C5_MeTfrase"/>
</dbReference>
<dbReference type="NCBIfam" id="TIGR00675">
    <property type="entry name" value="dcm"/>
    <property type="match status" value="1"/>
</dbReference>
<dbReference type="InterPro" id="IPR029063">
    <property type="entry name" value="SAM-dependent_MTases_sf"/>
</dbReference>
<sequence>MSSELTVLDLFAGAGGFSRGFAEEGFSIVGAVEVDPLAAEAFRLNFPGARVFEEDVREVHSRDILLGLGFRPRVIIGGPPCEAYSRANPRREREPLDRLYKDPVGSLVLHYIRIVGDLEPEVFVMENVPGILDEGLGEVLREEFSRVGYHDVYFNVLVAEHYGTPSHRVRVFISNKRISPPKTGKTITVWDAIGDLPPPDPYYEIPNHEPVTLSAGKAKRVAKLRWGEALVHYRGYGGRVLRNLVRLHPYRVAPTVMGSSRFVHPFENRLLTVREQARLMGFPDTHVFVGSKEAQFNQVGEAVPVPLARAIAREVKKTLL</sequence>
<evidence type="ECO:0000256" key="4">
    <source>
        <dbReference type="ARBA" id="ARBA00022691"/>
    </source>
</evidence>
<evidence type="ECO:0000256" key="2">
    <source>
        <dbReference type="ARBA" id="ARBA00022603"/>
    </source>
</evidence>
<dbReference type="Gene3D" id="3.40.50.150">
    <property type="entry name" value="Vaccinia Virus protein VP39"/>
    <property type="match status" value="1"/>
</dbReference>
<dbReference type="eggNOG" id="arCOG04157">
    <property type="taxonomic scope" value="Archaea"/>
</dbReference>
<gene>
    <name evidence="6" type="ordered locus">Tpen_0416</name>
</gene>
<dbReference type="GO" id="GO:0044027">
    <property type="term" value="P:negative regulation of gene expression via chromosomal CpG island methylation"/>
    <property type="evidence" value="ECO:0007669"/>
    <property type="project" value="TreeGrafter"/>
</dbReference>
<reference evidence="7" key="1">
    <citation type="journal article" date="2008" name="J. Bacteriol.">
        <title>Genome sequence of Thermofilum pendens reveals an exceptional loss of biosynthetic pathways without genome reduction.</title>
        <authorList>
            <person name="Anderson I."/>
            <person name="Rodriguez J."/>
            <person name="Susanti D."/>
            <person name="Porat I."/>
            <person name="Reich C."/>
            <person name="Ulrich L.E."/>
            <person name="Elkins J.G."/>
            <person name="Mavromatis K."/>
            <person name="Lykidis A."/>
            <person name="Kim E."/>
            <person name="Thompson L.S."/>
            <person name="Nolan M."/>
            <person name="Land M."/>
            <person name="Copeland A."/>
            <person name="Lapidus A."/>
            <person name="Lucas S."/>
            <person name="Detter C."/>
            <person name="Zhulin I.B."/>
            <person name="Olsen G.J."/>
            <person name="Whitman W."/>
            <person name="Mukhopadhyay B."/>
            <person name="Bristow J."/>
            <person name="Kyrpides N."/>
        </authorList>
    </citation>
    <scope>NUCLEOTIDE SEQUENCE [LARGE SCALE GENOMIC DNA]</scope>
    <source>
        <strain evidence="7">DSM 2475 / Hrk 5</strain>
    </source>
</reference>
<dbReference type="HOGENOM" id="CLU_006958_2_2_2"/>
<dbReference type="PROSITE" id="PS51679">
    <property type="entry name" value="SAM_MT_C5"/>
    <property type="match status" value="1"/>
</dbReference>
<evidence type="ECO:0000313" key="6">
    <source>
        <dbReference type="EMBL" id="ABL77825.1"/>
    </source>
</evidence>
<name>A1RX95_THEPD</name>
<keyword evidence="3 6" id="KW-0808">Transferase</keyword>
<evidence type="ECO:0000256" key="3">
    <source>
        <dbReference type="ARBA" id="ARBA00022679"/>
    </source>
</evidence>
<dbReference type="Proteomes" id="UP000000641">
    <property type="component" value="Chromosome"/>
</dbReference>